<evidence type="ECO:0000313" key="2">
    <source>
        <dbReference type="Proteomes" id="UP001148662"/>
    </source>
</evidence>
<sequence>MARHRTNLENSSTSSNATKRGSHWRNQDASTADIHILKGQHDTAKQGFLLAKNTTKTYAGHIRRGKMFLMCLKNNRIISNISDEAGQQLSAQLESEEDINYDKLVIAFDEPPNHYSPYTLELFLAEKCLQQGCKGSLCDQIHAAFKDYWKKMADGRYRGPWSSDPETGKVSGNPADSPQVEELMRTIKNKMRAAGVIRDHAEAMKIEHLRKMMDWSYEQCSQQAVDAAFERVRNCCDYRIFSNPKLPEIDMHYHLRLWWSWLERALLHHPLQAEDHVFLTISINGQVQITTHVSNTVVQSWLDEAILGVRLSVAYTTHSFGRSGAQYQFMWCPLGQWWSLSAVRWWGGWADGERSDTLVKYLIDELNECESSHADALCPLCTELDTSFMGEHARVSQVSSKEVREATMAMKRELQSAMNTIRLLCANNVLAIQQGLSSSATAPYSSQEPSVLHVFDDEVSIPSYVPNYNPMHPSVLAFSNTQDHLHSISSVPSTLSTSPSATRWPVHGTAVAYAPTGLTGHITHGDFHPSVQHHLLPLPMYTARQQSTHMPLVPTVHVPQVQAPPFPPRVILIPPQTASQQARSTAHTQSEDSRDPRKVQPVKEAIILNLPRSAAAWHEAVRQWTHIDPSTGRALKDWPKEWYRGEMCLFNGMKYQNRQMVAEEYFNRFNKNDATFIAAYPEAEIGWAALIEAIR</sequence>
<dbReference type="EMBL" id="JANHOG010002202">
    <property type="protein sequence ID" value="KAJ3525976.1"/>
    <property type="molecule type" value="Genomic_DNA"/>
</dbReference>
<gene>
    <name evidence="1" type="ORF">NM688_g8320</name>
</gene>
<proteinExistence type="predicted"/>
<evidence type="ECO:0000313" key="1">
    <source>
        <dbReference type="EMBL" id="KAJ3525976.1"/>
    </source>
</evidence>
<name>A0ACC1RUG6_9APHY</name>
<reference evidence="1" key="1">
    <citation type="submission" date="2022-07" db="EMBL/GenBank/DDBJ databases">
        <title>Genome Sequence of Phlebia brevispora.</title>
        <authorList>
            <person name="Buettner E."/>
        </authorList>
    </citation>
    <scope>NUCLEOTIDE SEQUENCE</scope>
    <source>
        <strain evidence="1">MPL23</strain>
    </source>
</reference>
<protein>
    <submittedName>
        <fullName evidence="1">Uncharacterized protein</fullName>
    </submittedName>
</protein>
<keyword evidence="2" id="KW-1185">Reference proteome</keyword>
<organism evidence="1 2">
    <name type="scientific">Phlebia brevispora</name>
    <dbReference type="NCBI Taxonomy" id="194682"/>
    <lineage>
        <taxon>Eukaryota</taxon>
        <taxon>Fungi</taxon>
        <taxon>Dikarya</taxon>
        <taxon>Basidiomycota</taxon>
        <taxon>Agaricomycotina</taxon>
        <taxon>Agaricomycetes</taxon>
        <taxon>Polyporales</taxon>
        <taxon>Meruliaceae</taxon>
        <taxon>Phlebia</taxon>
    </lineage>
</organism>
<dbReference type="Proteomes" id="UP001148662">
    <property type="component" value="Unassembled WGS sequence"/>
</dbReference>
<comment type="caution">
    <text evidence="1">The sequence shown here is derived from an EMBL/GenBank/DDBJ whole genome shotgun (WGS) entry which is preliminary data.</text>
</comment>
<accession>A0ACC1RUG6</accession>